<organism evidence="1">
    <name type="scientific">Arundo donax</name>
    <name type="common">Giant reed</name>
    <name type="synonym">Donax arundinaceus</name>
    <dbReference type="NCBI Taxonomy" id="35708"/>
    <lineage>
        <taxon>Eukaryota</taxon>
        <taxon>Viridiplantae</taxon>
        <taxon>Streptophyta</taxon>
        <taxon>Embryophyta</taxon>
        <taxon>Tracheophyta</taxon>
        <taxon>Spermatophyta</taxon>
        <taxon>Magnoliopsida</taxon>
        <taxon>Liliopsida</taxon>
        <taxon>Poales</taxon>
        <taxon>Poaceae</taxon>
        <taxon>PACMAD clade</taxon>
        <taxon>Arundinoideae</taxon>
        <taxon>Arundineae</taxon>
        <taxon>Arundo</taxon>
    </lineage>
</organism>
<name>A0A0A9EN07_ARUDO</name>
<dbReference type="EMBL" id="GBRH01196404">
    <property type="protein sequence ID" value="JAE01492.1"/>
    <property type="molecule type" value="Transcribed_RNA"/>
</dbReference>
<accession>A0A0A9EN07</accession>
<reference evidence="1" key="1">
    <citation type="submission" date="2014-09" db="EMBL/GenBank/DDBJ databases">
        <authorList>
            <person name="Magalhaes I.L.F."/>
            <person name="Oliveira U."/>
            <person name="Santos F.R."/>
            <person name="Vidigal T.H.D.A."/>
            <person name="Brescovit A.D."/>
            <person name="Santos A.J."/>
        </authorList>
    </citation>
    <scope>NUCLEOTIDE SEQUENCE</scope>
    <source>
        <tissue evidence="1">Shoot tissue taken approximately 20 cm above the soil surface</tissue>
    </source>
</reference>
<sequence length="36" mass="4095">MYMLNKLATDVSRSCILLISQTTSMQVHKHLSSLLM</sequence>
<proteinExistence type="predicted"/>
<evidence type="ECO:0000313" key="1">
    <source>
        <dbReference type="EMBL" id="JAE01492.1"/>
    </source>
</evidence>
<protein>
    <submittedName>
        <fullName evidence="1">Uncharacterized protein</fullName>
    </submittedName>
</protein>
<dbReference type="AlphaFoldDB" id="A0A0A9EN07"/>
<reference evidence="1" key="2">
    <citation type="journal article" date="2015" name="Data Brief">
        <title>Shoot transcriptome of the giant reed, Arundo donax.</title>
        <authorList>
            <person name="Barrero R.A."/>
            <person name="Guerrero F.D."/>
            <person name="Moolhuijzen P."/>
            <person name="Goolsby J.A."/>
            <person name="Tidwell J."/>
            <person name="Bellgard S.E."/>
            <person name="Bellgard M.I."/>
        </authorList>
    </citation>
    <scope>NUCLEOTIDE SEQUENCE</scope>
    <source>
        <tissue evidence="1">Shoot tissue taken approximately 20 cm above the soil surface</tissue>
    </source>
</reference>